<evidence type="ECO:0000313" key="4">
    <source>
        <dbReference type="EMBL" id="KKR34465.1"/>
    </source>
</evidence>
<keyword evidence="1 2" id="KW-0597">Phosphoprotein</keyword>
<dbReference type="SUPFAM" id="SSF52172">
    <property type="entry name" value="CheY-like"/>
    <property type="match status" value="1"/>
</dbReference>
<dbReference type="PROSITE" id="PS50110">
    <property type="entry name" value="RESPONSE_REGULATORY"/>
    <property type="match status" value="1"/>
</dbReference>
<dbReference type="PANTHER" id="PTHR44591:SF3">
    <property type="entry name" value="RESPONSE REGULATORY DOMAIN-CONTAINING PROTEIN"/>
    <property type="match status" value="1"/>
</dbReference>
<evidence type="ECO:0000313" key="5">
    <source>
        <dbReference type="Proteomes" id="UP000034539"/>
    </source>
</evidence>
<evidence type="ECO:0000256" key="2">
    <source>
        <dbReference type="PROSITE-ProRule" id="PRU00169"/>
    </source>
</evidence>
<reference evidence="4 5" key="1">
    <citation type="journal article" date="2015" name="Nature">
        <title>rRNA introns, odd ribosomes, and small enigmatic genomes across a large radiation of phyla.</title>
        <authorList>
            <person name="Brown C.T."/>
            <person name="Hug L.A."/>
            <person name="Thomas B.C."/>
            <person name="Sharon I."/>
            <person name="Castelle C.J."/>
            <person name="Singh A."/>
            <person name="Wilkins M.J."/>
            <person name="Williams K.H."/>
            <person name="Banfield J.F."/>
        </authorList>
    </citation>
    <scope>NUCLEOTIDE SEQUENCE [LARGE SCALE GENOMIC DNA]</scope>
</reference>
<dbReference type="InterPro" id="IPR001789">
    <property type="entry name" value="Sig_transdc_resp-reg_receiver"/>
</dbReference>
<dbReference type="InterPro" id="IPR011006">
    <property type="entry name" value="CheY-like_superfamily"/>
</dbReference>
<evidence type="ECO:0000259" key="3">
    <source>
        <dbReference type="PROSITE" id="PS50110"/>
    </source>
</evidence>
<organism evidence="4 5">
    <name type="scientific">Candidatus Gottesmanbacteria bacterium GW2011_GWC2_39_8</name>
    <dbReference type="NCBI Taxonomy" id="1618450"/>
    <lineage>
        <taxon>Bacteria</taxon>
        <taxon>Candidatus Gottesmaniibacteriota</taxon>
    </lineage>
</organism>
<proteinExistence type="predicted"/>
<accession>A0A0G0SID0</accession>
<comment type="caution">
    <text evidence="4">The sequence shown here is derived from an EMBL/GenBank/DDBJ whole genome shotgun (WGS) entry which is preliminary data.</text>
</comment>
<feature type="modified residue" description="4-aspartylphosphate" evidence="2">
    <location>
        <position position="52"/>
    </location>
</feature>
<dbReference type="AlphaFoldDB" id="A0A0G0SID0"/>
<dbReference type="EMBL" id="LBXN01000001">
    <property type="protein sequence ID" value="KKR34465.1"/>
    <property type="molecule type" value="Genomic_DNA"/>
</dbReference>
<dbReference type="InterPro" id="IPR050595">
    <property type="entry name" value="Bact_response_regulator"/>
</dbReference>
<feature type="domain" description="Response regulatory" evidence="3">
    <location>
        <begin position="3"/>
        <end position="80"/>
    </location>
</feature>
<protein>
    <recommendedName>
        <fullName evidence="3">Response regulatory domain-containing protein</fullName>
    </recommendedName>
</protein>
<dbReference type="GO" id="GO:0000160">
    <property type="term" value="P:phosphorelay signal transduction system"/>
    <property type="evidence" value="ECO:0007669"/>
    <property type="project" value="InterPro"/>
</dbReference>
<dbReference type="Pfam" id="PF00072">
    <property type="entry name" value="Response_reg"/>
    <property type="match status" value="1"/>
</dbReference>
<evidence type="ECO:0000256" key="1">
    <source>
        <dbReference type="ARBA" id="ARBA00022553"/>
    </source>
</evidence>
<name>A0A0G0SID0_9BACT</name>
<sequence>MKNILIIEDNKSYQNLLRKACGFESWHVFTADDGNEGIKLIGKEKIDLIILDILMPGMDGISFYYQLKNIIKSSSPMSLI</sequence>
<dbReference type="Proteomes" id="UP000034539">
    <property type="component" value="Unassembled WGS sequence"/>
</dbReference>
<gene>
    <name evidence="4" type="ORF">UT63_C0001G0032</name>
</gene>
<dbReference type="Gene3D" id="3.40.50.2300">
    <property type="match status" value="1"/>
</dbReference>
<dbReference type="PANTHER" id="PTHR44591">
    <property type="entry name" value="STRESS RESPONSE REGULATOR PROTEIN 1"/>
    <property type="match status" value="1"/>
</dbReference>